<feature type="compositionally biased region" description="Basic and acidic residues" evidence="1">
    <location>
        <begin position="107"/>
        <end position="137"/>
    </location>
</feature>
<evidence type="ECO:0008006" key="4">
    <source>
        <dbReference type="Google" id="ProtNLM"/>
    </source>
</evidence>
<feature type="region of interest" description="Disordered" evidence="1">
    <location>
        <begin position="288"/>
        <end position="355"/>
    </location>
</feature>
<reference evidence="2" key="2">
    <citation type="submission" date="2023-02" db="EMBL/GenBank/DDBJ databases">
        <authorList>
            <consortium name="DOE Joint Genome Institute"/>
            <person name="Mondo S.J."/>
            <person name="Chang Y."/>
            <person name="Wang Y."/>
            <person name="Ahrendt S."/>
            <person name="Andreopoulos W."/>
            <person name="Barry K."/>
            <person name="Beard J."/>
            <person name="Benny G.L."/>
            <person name="Blankenship S."/>
            <person name="Bonito G."/>
            <person name="Cuomo C."/>
            <person name="Desiro A."/>
            <person name="Gervers K.A."/>
            <person name="Hundley H."/>
            <person name="Kuo A."/>
            <person name="LaButti K."/>
            <person name="Lang B.F."/>
            <person name="Lipzen A."/>
            <person name="O'Donnell K."/>
            <person name="Pangilinan J."/>
            <person name="Reynolds N."/>
            <person name="Sandor L."/>
            <person name="Smith M.W."/>
            <person name="Tsang A."/>
            <person name="Grigoriev I.V."/>
            <person name="Stajich J.E."/>
            <person name="Spatafora J.W."/>
        </authorList>
    </citation>
    <scope>NUCLEOTIDE SEQUENCE</scope>
    <source>
        <strain evidence="2">RSA 2281</strain>
    </source>
</reference>
<dbReference type="InterPro" id="IPR037647">
    <property type="entry name" value="HIRIP3"/>
</dbReference>
<comment type="caution">
    <text evidence="2">The sequence shown here is derived from an EMBL/GenBank/DDBJ whole genome shotgun (WGS) entry which is preliminary data.</text>
</comment>
<accession>A0AAD5KPR2</accession>
<dbReference type="AlphaFoldDB" id="A0AAD5KPR2"/>
<feature type="compositionally biased region" description="Acidic residues" evidence="1">
    <location>
        <begin position="317"/>
        <end position="326"/>
    </location>
</feature>
<feature type="compositionally biased region" description="Basic residues" evidence="1">
    <location>
        <begin position="168"/>
        <end position="178"/>
    </location>
</feature>
<proteinExistence type="predicted"/>
<feature type="compositionally biased region" description="Polar residues" evidence="1">
    <location>
        <begin position="195"/>
        <end position="204"/>
    </location>
</feature>
<sequence>MPEVNEELINSPQFYKELQSIIRNGDPNVLTASTVRHDLEENLGLDEKSLSKKPWKSMVNKLLDKALNDSAEEQKEEIEEKTMDEDDKKEEEQEEDSPETSKNVTSKVEEEEKESITDTSEKQESESDHDTYEDLVVKKKKEPASTKAKTKKQTQKSESKLKAPVAKRTSKTKSKKKSPGPTSSISPVTMDDNFEGTSSPSNTNRKQKSTESSKGSSPSEEKIKRLKSYIYKCGVRKKWNTELVNLNMSQQIDKLQSILRDLGVEGRPTLEKCEKIKAERELKAEIDSLDKDNILNEGGGRPKRHAPVKRKRRVIASDDEEDEGENDNGVSSKVAKTSSSGLDVSFLGDQSSDSD</sequence>
<feature type="compositionally biased region" description="Basic residues" evidence="1">
    <location>
        <begin position="301"/>
        <end position="314"/>
    </location>
</feature>
<feature type="compositionally biased region" description="Acidic residues" evidence="1">
    <location>
        <begin position="70"/>
        <end position="98"/>
    </location>
</feature>
<evidence type="ECO:0000313" key="3">
    <source>
        <dbReference type="Proteomes" id="UP001209540"/>
    </source>
</evidence>
<dbReference type="EMBL" id="JAIXMP010000005">
    <property type="protein sequence ID" value="KAI9272991.1"/>
    <property type="molecule type" value="Genomic_DNA"/>
</dbReference>
<dbReference type="Proteomes" id="UP001209540">
    <property type="component" value="Unassembled WGS sequence"/>
</dbReference>
<evidence type="ECO:0000256" key="1">
    <source>
        <dbReference type="SAM" id="MobiDB-lite"/>
    </source>
</evidence>
<feature type="region of interest" description="Disordered" evidence="1">
    <location>
        <begin position="66"/>
        <end position="223"/>
    </location>
</feature>
<protein>
    <recommendedName>
        <fullName evidence="4">Histone chaperone domain-containing protein</fullName>
    </recommendedName>
</protein>
<dbReference type="GO" id="GO:0005634">
    <property type="term" value="C:nucleus"/>
    <property type="evidence" value="ECO:0007669"/>
    <property type="project" value="TreeGrafter"/>
</dbReference>
<name>A0AAD5KPR2_9FUNG</name>
<keyword evidence="3" id="KW-1185">Reference proteome</keyword>
<dbReference type="PANTHER" id="PTHR15410:SF2">
    <property type="entry name" value="HIRA-INTERACTING PROTEIN 3"/>
    <property type="match status" value="1"/>
</dbReference>
<evidence type="ECO:0000313" key="2">
    <source>
        <dbReference type="EMBL" id="KAI9272991.1"/>
    </source>
</evidence>
<feature type="compositionally biased region" description="Polar residues" evidence="1">
    <location>
        <begin position="330"/>
        <end position="355"/>
    </location>
</feature>
<gene>
    <name evidence="2" type="ORF">BDA99DRAFT_499713</name>
</gene>
<organism evidence="2 3">
    <name type="scientific">Phascolomyces articulosus</name>
    <dbReference type="NCBI Taxonomy" id="60185"/>
    <lineage>
        <taxon>Eukaryota</taxon>
        <taxon>Fungi</taxon>
        <taxon>Fungi incertae sedis</taxon>
        <taxon>Mucoromycota</taxon>
        <taxon>Mucoromycotina</taxon>
        <taxon>Mucoromycetes</taxon>
        <taxon>Mucorales</taxon>
        <taxon>Lichtheimiaceae</taxon>
        <taxon>Phascolomyces</taxon>
    </lineage>
</organism>
<reference evidence="2" key="1">
    <citation type="journal article" date="2022" name="IScience">
        <title>Evolution of zygomycete secretomes and the origins of terrestrial fungal ecologies.</title>
        <authorList>
            <person name="Chang Y."/>
            <person name="Wang Y."/>
            <person name="Mondo S."/>
            <person name="Ahrendt S."/>
            <person name="Andreopoulos W."/>
            <person name="Barry K."/>
            <person name="Beard J."/>
            <person name="Benny G.L."/>
            <person name="Blankenship S."/>
            <person name="Bonito G."/>
            <person name="Cuomo C."/>
            <person name="Desiro A."/>
            <person name="Gervers K.A."/>
            <person name="Hundley H."/>
            <person name="Kuo A."/>
            <person name="LaButti K."/>
            <person name="Lang B.F."/>
            <person name="Lipzen A."/>
            <person name="O'Donnell K."/>
            <person name="Pangilinan J."/>
            <person name="Reynolds N."/>
            <person name="Sandor L."/>
            <person name="Smith M.E."/>
            <person name="Tsang A."/>
            <person name="Grigoriev I.V."/>
            <person name="Stajich J.E."/>
            <person name="Spatafora J.W."/>
        </authorList>
    </citation>
    <scope>NUCLEOTIDE SEQUENCE</scope>
    <source>
        <strain evidence="2">RSA 2281</strain>
    </source>
</reference>
<dbReference type="PANTHER" id="PTHR15410">
    <property type="entry name" value="HIRA-INTERACTING PROTEIN 3"/>
    <property type="match status" value="1"/>
</dbReference>